<sequence length="105" mass="12178">METWMSRYMSQPPGFTDPSRPDHVCLLKHSLYGLKQPPRMWNKQLTDALLSLGFMATWTKEGLFLSQHKYVTELLRRAQMDSCSSVTTPISPASKLLLFWWNSVE</sequence>
<accession>A0ABQ7UGP4</accession>
<dbReference type="EMBL" id="JAIVGD010000019">
    <property type="protein sequence ID" value="KAH0748786.1"/>
    <property type="molecule type" value="Genomic_DNA"/>
</dbReference>
<feature type="domain" description="Reverse transcriptase Ty1/copia-type" evidence="1">
    <location>
        <begin position="8"/>
        <end position="65"/>
    </location>
</feature>
<dbReference type="InterPro" id="IPR013103">
    <property type="entry name" value="RVT_2"/>
</dbReference>
<protein>
    <recommendedName>
        <fullName evidence="1">Reverse transcriptase Ty1/copia-type domain-containing protein</fullName>
    </recommendedName>
</protein>
<evidence type="ECO:0000313" key="3">
    <source>
        <dbReference type="Proteomes" id="UP000826656"/>
    </source>
</evidence>
<organism evidence="2 3">
    <name type="scientific">Solanum tuberosum</name>
    <name type="common">Potato</name>
    <dbReference type="NCBI Taxonomy" id="4113"/>
    <lineage>
        <taxon>Eukaryota</taxon>
        <taxon>Viridiplantae</taxon>
        <taxon>Streptophyta</taxon>
        <taxon>Embryophyta</taxon>
        <taxon>Tracheophyta</taxon>
        <taxon>Spermatophyta</taxon>
        <taxon>Magnoliopsida</taxon>
        <taxon>eudicotyledons</taxon>
        <taxon>Gunneridae</taxon>
        <taxon>Pentapetalae</taxon>
        <taxon>asterids</taxon>
        <taxon>lamiids</taxon>
        <taxon>Solanales</taxon>
        <taxon>Solanaceae</taxon>
        <taxon>Solanoideae</taxon>
        <taxon>Solaneae</taxon>
        <taxon>Solanum</taxon>
    </lineage>
</organism>
<proteinExistence type="predicted"/>
<keyword evidence="3" id="KW-1185">Reference proteome</keyword>
<dbReference type="Pfam" id="PF07727">
    <property type="entry name" value="RVT_2"/>
    <property type="match status" value="1"/>
</dbReference>
<evidence type="ECO:0000259" key="1">
    <source>
        <dbReference type="Pfam" id="PF07727"/>
    </source>
</evidence>
<reference evidence="2 3" key="1">
    <citation type="journal article" date="2021" name="bioRxiv">
        <title>Chromosome-scale and haplotype-resolved genome assembly of a tetraploid potato cultivar.</title>
        <authorList>
            <person name="Sun H."/>
            <person name="Jiao W.-B."/>
            <person name="Krause K."/>
            <person name="Campoy J.A."/>
            <person name="Goel M."/>
            <person name="Folz-Donahue K."/>
            <person name="Kukat C."/>
            <person name="Huettel B."/>
            <person name="Schneeberger K."/>
        </authorList>
    </citation>
    <scope>NUCLEOTIDE SEQUENCE [LARGE SCALE GENOMIC DNA]</scope>
    <source>
        <strain evidence="2">SolTubOtavaFocal</strain>
        <tissue evidence="2">Leaves</tissue>
    </source>
</reference>
<dbReference type="Proteomes" id="UP000826656">
    <property type="component" value="Unassembled WGS sequence"/>
</dbReference>
<evidence type="ECO:0000313" key="2">
    <source>
        <dbReference type="EMBL" id="KAH0748786.1"/>
    </source>
</evidence>
<gene>
    <name evidence="2" type="ORF">KY290_028018</name>
</gene>
<comment type="caution">
    <text evidence="2">The sequence shown here is derived from an EMBL/GenBank/DDBJ whole genome shotgun (WGS) entry which is preliminary data.</text>
</comment>
<name>A0ABQ7UGP4_SOLTU</name>